<dbReference type="Pfam" id="PF05299">
    <property type="entry name" value="Peptidase_M61"/>
    <property type="match status" value="1"/>
</dbReference>
<protein>
    <submittedName>
        <fullName evidence="3">M61 family peptidase</fullName>
    </submittedName>
</protein>
<dbReference type="InterPro" id="IPR040756">
    <property type="entry name" value="Peptidase_M61_N"/>
</dbReference>
<dbReference type="InterPro" id="IPR024191">
    <property type="entry name" value="Peptidase_M61"/>
</dbReference>
<dbReference type="SUPFAM" id="SSF55486">
    <property type="entry name" value="Metalloproteases ('zincins'), catalytic domain"/>
    <property type="match status" value="1"/>
</dbReference>
<sequence>MQYTLSYIQPENHYIAIEILVENIDAPAIDLQLPAWRPGRYELANFAKNMTRLFAFDRQGNQLQVNKLKKDRWQIQTAGNASIVVKYMYYAQQMDAGGSWMDEKQLYVNFINCMLYVEGRLFEECHVKLILLADYQIACGLEEKEKHVLYAKDYYQLVDSPMIASNALVHKTYQLAATTFHIWVQGEADSLNWPQILTDFKKFSAVQMKMMGGFPCPDYHFLLHWLPFQHYHGVEHQNSTVITLGPASQADTLYPELLGISSHELFHTWNVIRIRPAELLPYDFTRENYFTTGFVAEGITTYYGDLFLARAGVFSTEAYFAELSQTLNRHFMVANQASLSLLESSFDLWLDGYTAGAPGRKVSIYHKGALTALILDLELRQLTNDARSLDDVMRYLWQHFGPMEKGYTLVDYKKAVATVAGKDYTQYFEECIEGTSSLENRLKQALSYVGCVLQTQPNEQNPGNLIVQVVLNPNRSAEAAIHLQNWIGNKGK</sequence>
<comment type="caution">
    <text evidence="3">The sequence shown here is derived from an EMBL/GenBank/DDBJ whole genome shotgun (WGS) entry which is preliminary data.</text>
</comment>
<keyword evidence="4" id="KW-1185">Reference proteome</keyword>
<accession>A0ABT8R853</accession>
<reference evidence="3" key="1">
    <citation type="submission" date="2023-07" db="EMBL/GenBank/DDBJ databases">
        <title>The genome sequence of Rhodocytophaga aerolata KACC 12507.</title>
        <authorList>
            <person name="Zhang X."/>
        </authorList>
    </citation>
    <scope>NUCLEOTIDE SEQUENCE</scope>
    <source>
        <strain evidence="3">KACC 12507</strain>
    </source>
</reference>
<evidence type="ECO:0000259" key="1">
    <source>
        <dbReference type="Pfam" id="PF05299"/>
    </source>
</evidence>
<dbReference type="InterPro" id="IPR007963">
    <property type="entry name" value="Peptidase_M61_catalytic"/>
</dbReference>
<evidence type="ECO:0000313" key="4">
    <source>
        <dbReference type="Proteomes" id="UP001168528"/>
    </source>
</evidence>
<feature type="domain" description="Peptidase M61 N-terminal" evidence="2">
    <location>
        <begin position="2"/>
        <end position="166"/>
    </location>
</feature>
<name>A0ABT8R853_9BACT</name>
<gene>
    <name evidence="3" type="ORF">Q0590_18515</name>
</gene>
<evidence type="ECO:0000313" key="3">
    <source>
        <dbReference type="EMBL" id="MDO1448275.1"/>
    </source>
</evidence>
<dbReference type="EMBL" id="JAUKPO010000011">
    <property type="protein sequence ID" value="MDO1448275.1"/>
    <property type="molecule type" value="Genomic_DNA"/>
</dbReference>
<dbReference type="Gene3D" id="2.60.40.3650">
    <property type="match status" value="1"/>
</dbReference>
<dbReference type="RefSeq" id="WP_302039080.1">
    <property type="nucleotide sequence ID" value="NZ_JAUKPO010000011.1"/>
</dbReference>
<dbReference type="PIRSF" id="PIRSF016493">
    <property type="entry name" value="Glycyl_aminpptds"/>
    <property type="match status" value="1"/>
</dbReference>
<evidence type="ECO:0000259" key="2">
    <source>
        <dbReference type="Pfam" id="PF17899"/>
    </source>
</evidence>
<dbReference type="Gene3D" id="1.10.390.10">
    <property type="entry name" value="Neutral Protease Domain 2"/>
    <property type="match status" value="1"/>
</dbReference>
<dbReference type="Proteomes" id="UP001168528">
    <property type="component" value="Unassembled WGS sequence"/>
</dbReference>
<dbReference type="Pfam" id="PF17899">
    <property type="entry name" value="Peptidase_M61_N"/>
    <property type="match status" value="1"/>
</dbReference>
<organism evidence="3 4">
    <name type="scientific">Rhodocytophaga aerolata</name>
    <dbReference type="NCBI Taxonomy" id="455078"/>
    <lineage>
        <taxon>Bacteria</taxon>
        <taxon>Pseudomonadati</taxon>
        <taxon>Bacteroidota</taxon>
        <taxon>Cytophagia</taxon>
        <taxon>Cytophagales</taxon>
        <taxon>Rhodocytophagaceae</taxon>
        <taxon>Rhodocytophaga</taxon>
    </lineage>
</organism>
<proteinExistence type="predicted"/>
<dbReference type="InterPro" id="IPR027268">
    <property type="entry name" value="Peptidase_M4/M1_CTD_sf"/>
</dbReference>
<feature type="domain" description="Peptidase M61 catalytic" evidence="1">
    <location>
        <begin position="257"/>
        <end position="370"/>
    </location>
</feature>